<evidence type="ECO:0000256" key="1">
    <source>
        <dbReference type="SAM" id="MobiDB-lite"/>
    </source>
</evidence>
<dbReference type="InParanoid" id="A0A409X1V3"/>
<accession>A0A409X1V3</accession>
<comment type="caution">
    <text evidence="2">The sequence shown here is derived from an EMBL/GenBank/DDBJ whole genome shotgun (WGS) entry which is preliminary data.</text>
</comment>
<dbReference type="OrthoDB" id="508139at2759"/>
<dbReference type="AlphaFoldDB" id="A0A409X1V3"/>
<feature type="non-terminal residue" evidence="2">
    <location>
        <position position="511"/>
    </location>
</feature>
<feature type="region of interest" description="Disordered" evidence="1">
    <location>
        <begin position="201"/>
        <end position="221"/>
    </location>
</feature>
<feature type="compositionally biased region" description="Polar residues" evidence="1">
    <location>
        <begin position="212"/>
        <end position="221"/>
    </location>
</feature>
<reference evidence="2 3" key="1">
    <citation type="journal article" date="2018" name="Evol. Lett.">
        <title>Horizontal gene cluster transfer increased hallucinogenic mushroom diversity.</title>
        <authorList>
            <person name="Reynolds H.T."/>
            <person name="Vijayakumar V."/>
            <person name="Gluck-Thaler E."/>
            <person name="Korotkin H.B."/>
            <person name="Matheny P.B."/>
            <person name="Slot J.C."/>
        </authorList>
    </citation>
    <scope>NUCLEOTIDE SEQUENCE [LARGE SCALE GENOMIC DNA]</scope>
    <source>
        <strain evidence="2 3">SRW20</strain>
    </source>
</reference>
<organism evidence="2 3">
    <name type="scientific">Gymnopilus dilepis</name>
    <dbReference type="NCBI Taxonomy" id="231916"/>
    <lineage>
        <taxon>Eukaryota</taxon>
        <taxon>Fungi</taxon>
        <taxon>Dikarya</taxon>
        <taxon>Basidiomycota</taxon>
        <taxon>Agaricomycotina</taxon>
        <taxon>Agaricomycetes</taxon>
        <taxon>Agaricomycetidae</taxon>
        <taxon>Agaricales</taxon>
        <taxon>Agaricineae</taxon>
        <taxon>Hymenogastraceae</taxon>
        <taxon>Gymnopilus</taxon>
    </lineage>
</organism>
<dbReference type="Proteomes" id="UP000284706">
    <property type="component" value="Unassembled WGS sequence"/>
</dbReference>
<dbReference type="SUPFAM" id="SSF48403">
    <property type="entry name" value="Ankyrin repeat"/>
    <property type="match status" value="1"/>
</dbReference>
<evidence type="ECO:0000313" key="3">
    <source>
        <dbReference type="Proteomes" id="UP000284706"/>
    </source>
</evidence>
<dbReference type="InterPro" id="IPR016181">
    <property type="entry name" value="Acyl_CoA_acyltransferase"/>
</dbReference>
<dbReference type="InterPro" id="IPR036770">
    <property type="entry name" value="Ankyrin_rpt-contain_sf"/>
</dbReference>
<gene>
    <name evidence="2" type="ORF">CVT26_014688</name>
</gene>
<dbReference type="SUPFAM" id="SSF55729">
    <property type="entry name" value="Acyl-CoA N-acyltransferases (Nat)"/>
    <property type="match status" value="1"/>
</dbReference>
<dbReference type="Gene3D" id="1.25.40.20">
    <property type="entry name" value="Ankyrin repeat-containing domain"/>
    <property type="match status" value="1"/>
</dbReference>
<dbReference type="EMBL" id="NHYE01004414">
    <property type="protein sequence ID" value="PPQ84753.1"/>
    <property type="molecule type" value="Genomic_DNA"/>
</dbReference>
<keyword evidence="3" id="KW-1185">Reference proteome</keyword>
<protein>
    <recommendedName>
        <fullName evidence="4">N-acetyltransferase domain-containing protein</fullName>
    </recommendedName>
</protein>
<evidence type="ECO:0000313" key="2">
    <source>
        <dbReference type="EMBL" id="PPQ84753.1"/>
    </source>
</evidence>
<sequence>MSTPIDLSICTLEFETEEHYEFPRRLLHVTAKLTHPTLGELASASCLQIKGRAWFKDAADFLEVMDVDSDEWHEFSTLFDKGAVIRPELVDGGRRSGSGCWGKELNEGEMLYINDVRVKEEFRQCGVGSCVLEKLLASSYLGQQDHAYCWPSPIFSRSENMTQAERTKNFDNVVAFFRKNGFRRIGLTQFFAYSPNPSHPSRQLAASADADQPTSKKSTSNLTPAEILAKYALHTAVATNKGPSITAVLRAAFQADPTCIHEKDIHNYTPMHIAAAERNVLAVRTLLELDFEGIRADLEDGENDDSVTPLEGLQSTMRSSREFSETLLGKWDGHGNDALACEYMLMKAMGMEVPFGARSEEEYIKKKKFGCTCGACTDGWLSPRMRYRLSEQAAEQVDLFRMDLELRQMGINHSSRYVPSIYSYLPPHLEKENNRTFITGFLTIFRAMHDVLASPERYSADAITPKVILARAFELDFIAAKHYIAKGAKVEHALDALLGGAEDQSPRGDGT</sequence>
<name>A0A409X1V3_9AGAR</name>
<dbReference type="STRING" id="231916.A0A409X1V3"/>
<proteinExistence type="predicted"/>
<evidence type="ECO:0008006" key="4">
    <source>
        <dbReference type="Google" id="ProtNLM"/>
    </source>
</evidence>